<evidence type="ECO:0000313" key="3">
    <source>
        <dbReference type="Proteomes" id="UP001590951"/>
    </source>
</evidence>
<feature type="region of interest" description="Disordered" evidence="1">
    <location>
        <begin position="277"/>
        <end position="309"/>
    </location>
</feature>
<evidence type="ECO:0000313" key="2">
    <source>
        <dbReference type="EMBL" id="KAL2050050.1"/>
    </source>
</evidence>
<evidence type="ECO:0008006" key="4">
    <source>
        <dbReference type="Google" id="ProtNLM"/>
    </source>
</evidence>
<name>A0ABR4AX53_9LECA</name>
<feature type="compositionally biased region" description="Low complexity" evidence="1">
    <location>
        <begin position="277"/>
        <end position="286"/>
    </location>
</feature>
<feature type="compositionally biased region" description="Low complexity" evidence="1">
    <location>
        <begin position="360"/>
        <end position="391"/>
    </location>
</feature>
<accession>A0ABR4AX53</accession>
<keyword evidence="3" id="KW-1185">Reference proteome</keyword>
<comment type="caution">
    <text evidence="2">The sequence shown here is derived from an EMBL/GenBank/DDBJ whole genome shotgun (WGS) entry which is preliminary data.</text>
</comment>
<dbReference type="Proteomes" id="UP001590951">
    <property type="component" value="Unassembled WGS sequence"/>
</dbReference>
<feature type="compositionally biased region" description="Low complexity" evidence="1">
    <location>
        <begin position="295"/>
        <end position="309"/>
    </location>
</feature>
<feature type="region of interest" description="Disordered" evidence="1">
    <location>
        <begin position="414"/>
        <end position="436"/>
    </location>
</feature>
<feature type="region of interest" description="Disordered" evidence="1">
    <location>
        <begin position="329"/>
        <end position="391"/>
    </location>
</feature>
<sequence length="708" mass="72033">MGLTFSSPSLEDAHDVFQAASSYSLSYAFAGTDTNQFGIPATLTTLSSSTATGDTTPTITVPISGGLTTAVTCLPIPSEVQTTSILCPGLTNSDIAAGTGTLGFFGGGQNIYGIYNFILTTVSTTTDTTSIDGTTTVTGTTTPGSTDTATTYLITVTENIARRTVVGSCPNTATSSSYFPTGVFPTGVFPTGVLPTGVLPTGVLPTGVFSTGVFPTGVFPIGVYPTGVIPSGVFPTGVTPSGIFPTEVIPSGIFPSVSGVPPSSGVFPSSGNFPSGSTFPSGSAPSYPSGTSNQPFYPSGSGTSFPGTGNPASSTGVVFSSGTGLKYPSDTGTKPFHPTWSGVSPPETGIHASGTGTHPSSTESIGSQTGSSSGTAPSSSEVSTGTSTYSSGAALPVTSTSISMSVYGISPTSSSGSYSHHLHSTSDAHHGGGNHGTRTMHTHIVEITKYVCPVTPTTCVNDFTLAPTLDRRYLIITMEQDPPPTMTPQPTVASNYGGPDYTISGLSTRSGDMEIVSLVTTSTVTSSTVTVNEPVPTNLDTTSTTTTTLDATTTTLYNAVTAAIAPQSTLTIKTFPASCANTACDGFAFPNDNASVDDVCGEIGFLNDQNPTVLSYFPRVSEGDCASQCLANPDCMTIGKSETGAYFLLSYDISKEGFTPGADASVTFYQRSCFLCASFTPSPDNPSTTTAAPVTNQPPINLNPAQVM</sequence>
<proteinExistence type="predicted"/>
<organism evidence="2 3">
    <name type="scientific">Lepraria finkii</name>
    <dbReference type="NCBI Taxonomy" id="1340010"/>
    <lineage>
        <taxon>Eukaryota</taxon>
        <taxon>Fungi</taxon>
        <taxon>Dikarya</taxon>
        <taxon>Ascomycota</taxon>
        <taxon>Pezizomycotina</taxon>
        <taxon>Lecanoromycetes</taxon>
        <taxon>OSLEUM clade</taxon>
        <taxon>Lecanoromycetidae</taxon>
        <taxon>Lecanorales</taxon>
        <taxon>Lecanorineae</taxon>
        <taxon>Stereocaulaceae</taxon>
        <taxon>Lepraria</taxon>
    </lineage>
</organism>
<feature type="region of interest" description="Disordered" evidence="1">
    <location>
        <begin position="684"/>
        <end position="708"/>
    </location>
</feature>
<gene>
    <name evidence="2" type="ORF">ABVK25_009658</name>
</gene>
<evidence type="ECO:0000256" key="1">
    <source>
        <dbReference type="SAM" id="MobiDB-lite"/>
    </source>
</evidence>
<reference evidence="2 3" key="1">
    <citation type="submission" date="2024-09" db="EMBL/GenBank/DDBJ databases">
        <title>Rethinking Asexuality: The Enigmatic Case of Functional Sexual Genes in Lepraria (Stereocaulaceae).</title>
        <authorList>
            <person name="Doellman M."/>
            <person name="Sun Y."/>
            <person name="Barcenas-Pena A."/>
            <person name="Lumbsch H.T."/>
            <person name="Grewe F."/>
        </authorList>
    </citation>
    <scope>NUCLEOTIDE SEQUENCE [LARGE SCALE GENOMIC DNA]</scope>
    <source>
        <strain evidence="2 3">Grewe 0041</strain>
    </source>
</reference>
<dbReference type="EMBL" id="JBHFEH010000053">
    <property type="protein sequence ID" value="KAL2050050.1"/>
    <property type="molecule type" value="Genomic_DNA"/>
</dbReference>
<protein>
    <recommendedName>
        <fullName evidence="4">Apple domain-containing protein</fullName>
    </recommendedName>
</protein>